<evidence type="ECO:0000256" key="1">
    <source>
        <dbReference type="ARBA" id="ARBA00038101"/>
    </source>
</evidence>
<accession>A0A8H7VKM6</accession>
<sequence>MLKNQGQRTLLRTTKSIRTSTLSQKKTAFNAHRSIHVSVAVSHKARRQVDQQRNNNSQHSIGGIFEPFLETPTTTNKHIYCNLVTKTSTYIYIDVLPEDSELEMLLENKQIALSIEKQKAVVNYILEKLKNDKPIDSKELVQISDNQVSQLVELANIVIRTSRYGAPIVYELYRAAMDHGDDRGAYSFATMAYKGYGVPKDEDTGIKVLSELARKGHPHAQMNLASNLMRTQPNQISAAIKLYELAGKGGIDNAFMELGRMYRIGYGVHQDHEKAMDYFQRGAQKGNAQCMFMLGVYHSSNQIGKEDQKKAFKYFQKAAMRGSPEAQYNVGFRFLKGYGVDANAFNAAEFFKMAALQGFQLAQANLAAMYMQGHGIKQDINEARYWYQKAVDKGGNIGKEAQKALDELNGKKSNGSRCSIM</sequence>
<dbReference type="InterPro" id="IPR006597">
    <property type="entry name" value="Sel1-like"/>
</dbReference>
<evidence type="ECO:0000313" key="3">
    <source>
        <dbReference type="Proteomes" id="UP000646827"/>
    </source>
</evidence>
<dbReference type="GO" id="GO:0005789">
    <property type="term" value="C:endoplasmic reticulum membrane"/>
    <property type="evidence" value="ECO:0007669"/>
    <property type="project" value="TreeGrafter"/>
</dbReference>
<organism evidence="2 3">
    <name type="scientific">Circinella minor</name>
    <dbReference type="NCBI Taxonomy" id="1195481"/>
    <lineage>
        <taxon>Eukaryota</taxon>
        <taxon>Fungi</taxon>
        <taxon>Fungi incertae sedis</taxon>
        <taxon>Mucoromycota</taxon>
        <taxon>Mucoromycotina</taxon>
        <taxon>Mucoromycetes</taxon>
        <taxon>Mucorales</taxon>
        <taxon>Lichtheimiaceae</taxon>
        <taxon>Circinella</taxon>
    </lineage>
</organism>
<dbReference type="InterPro" id="IPR011990">
    <property type="entry name" value="TPR-like_helical_dom_sf"/>
</dbReference>
<name>A0A8H7VKM6_9FUNG</name>
<comment type="caution">
    <text evidence="2">The sequence shown here is derived from an EMBL/GenBank/DDBJ whole genome shotgun (WGS) entry which is preliminary data.</text>
</comment>
<comment type="similarity">
    <text evidence="1">Belongs to the sel-1 family.</text>
</comment>
<dbReference type="GO" id="GO:0036503">
    <property type="term" value="P:ERAD pathway"/>
    <property type="evidence" value="ECO:0007669"/>
    <property type="project" value="TreeGrafter"/>
</dbReference>
<protein>
    <submittedName>
        <fullName evidence="2">Uncharacterized protein</fullName>
    </submittedName>
</protein>
<keyword evidence="3" id="KW-1185">Reference proteome</keyword>
<dbReference type="PANTHER" id="PTHR11102:SF161">
    <property type="match status" value="1"/>
</dbReference>
<dbReference type="OrthoDB" id="2425131at2759"/>
<reference evidence="2 3" key="1">
    <citation type="submission" date="2020-12" db="EMBL/GenBank/DDBJ databases">
        <title>Metabolic potential, ecology and presence of endohyphal bacteria is reflected in genomic diversity of Mucoromycotina.</title>
        <authorList>
            <person name="Muszewska A."/>
            <person name="Okrasinska A."/>
            <person name="Steczkiewicz K."/>
            <person name="Drgas O."/>
            <person name="Orlowska M."/>
            <person name="Perlinska-Lenart U."/>
            <person name="Aleksandrzak-Piekarczyk T."/>
            <person name="Szatraj K."/>
            <person name="Zielenkiewicz U."/>
            <person name="Pilsyk S."/>
            <person name="Malc E."/>
            <person name="Mieczkowski P."/>
            <person name="Kruszewska J.S."/>
            <person name="Biernat P."/>
            <person name="Pawlowska J."/>
        </authorList>
    </citation>
    <scope>NUCLEOTIDE SEQUENCE [LARGE SCALE GENOMIC DNA]</scope>
    <source>
        <strain evidence="2 3">CBS 142.35</strain>
    </source>
</reference>
<dbReference type="SUPFAM" id="SSF81901">
    <property type="entry name" value="HCP-like"/>
    <property type="match status" value="2"/>
</dbReference>
<dbReference type="SMART" id="SM00671">
    <property type="entry name" value="SEL1"/>
    <property type="match status" value="6"/>
</dbReference>
<gene>
    <name evidence="2" type="ORF">INT45_002182</name>
</gene>
<dbReference type="EMBL" id="JAEPRB010000157">
    <property type="protein sequence ID" value="KAG2219968.1"/>
    <property type="molecule type" value="Genomic_DNA"/>
</dbReference>
<evidence type="ECO:0000313" key="2">
    <source>
        <dbReference type="EMBL" id="KAG2219968.1"/>
    </source>
</evidence>
<dbReference type="InterPro" id="IPR050767">
    <property type="entry name" value="Sel1_AlgK"/>
</dbReference>
<dbReference type="Pfam" id="PF08238">
    <property type="entry name" value="Sel1"/>
    <property type="match status" value="6"/>
</dbReference>
<proteinExistence type="inferred from homology"/>
<dbReference type="PANTHER" id="PTHR11102">
    <property type="entry name" value="SEL-1-LIKE PROTEIN"/>
    <property type="match status" value="1"/>
</dbReference>
<dbReference type="AlphaFoldDB" id="A0A8H7VKM6"/>
<dbReference type="Proteomes" id="UP000646827">
    <property type="component" value="Unassembled WGS sequence"/>
</dbReference>
<dbReference type="Gene3D" id="1.25.40.10">
    <property type="entry name" value="Tetratricopeptide repeat domain"/>
    <property type="match status" value="2"/>
</dbReference>